<dbReference type="OMA" id="FHKVRKS"/>
<accession>A0A673ZFV8</accession>
<proteinExistence type="predicted"/>
<keyword evidence="1" id="KW-0547">Nucleotide-binding</keyword>
<protein>
    <submittedName>
        <fullName evidence="5">Uncharacterized protein</fullName>
    </submittedName>
</protein>
<dbReference type="GeneTree" id="ENSGT00980000203441"/>
<dbReference type="InParanoid" id="A0A673ZFV8"/>
<keyword evidence="6" id="KW-1185">Reference proteome</keyword>
<sequence>MTAKTSKSTTTSKPRGKGSQPRDDSEDELDVPHKEANSNGQEAPPTNAPAPGEGAEAVDNRSLEEILSSIPPPPPPAMTNEPGAPRLMITHIVNQNFKSYAGEQILGPFHKVRKSIITPRYGSFSNVIDSMLFVFGYRHKDVQSCIVEVHFQKITVKVTHTYLLSCNKTI</sequence>
<evidence type="ECO:0000313" key="5">
    <source>
        <dbReference type="Ensembl" id="ENSSTUP00000046144.1"/>
    </source>
</evidence>
<reference evidence="5" key="1">
    <citation type="submission" date="2025-08" db="UniProtKB">
        <authorList>
            <consortium name="Ensembl"/>
        </authorList>
    </citation>
    <scope>IDENTIFICATION</scope>
</reference>
<dbReference type="GO" id="GO:0007076">
    <property type="term" value="P:mitotic chromosome condensation"/>
    <property type="evidence" value="ECO:0007669"/>
    <property type="project" value="TreeGrafter"/>
</dbReference>
<dbReference type="PANTHER" id="PTHR18937:SF172">
    <property type="entry name" value="STRUCTURAL MAINTENANCE OF CHROMOSOMES PROTEIN"/>
    <property type="match status" value="1"/>
</dbReference>
<name>A0A673ZFV8_SALTR</name>
<evidence type="ECO:0000256" key="2">
    <source>
        <dbReference type="ARBA" id="ARBA00022840"/>
    </source>
</evidence>
<dbReference type="Proteomes" id="UP000472277">
    <property type="component" value="Chromosome 13"/>
</dbReference>
<dbReference type="PANTHER" id="PTHR18937">
    <property type="entry name" value="STRUCTURAL MAINTENANCE OF CHROMOSOMES SMC FAMILY MEMBER"/>
    <property type="match status" value="1"/>
</dbReference>
<evidence type="ECO:0000313" key="6">
    <source>
        <dbReference type="Proteomes" id="UP000472277"/>
    </source>
</evidence>
<organism evidence="5 6">
    <name type="scientific">Salmo trutta</name>
    <name type="common">Brown trout</name>
    <dbReference type="NCBI Taxonomy" id="8032"/>
    <lineage>
        <taxon>Eukaryota</taxon>
        <taxon>Metazoa</taxon>
        <taxon>Chordata</taxon>
        <taxon>Craniata</taxon>
        <taxon>Vertebrata</taxon>
        <taxon>Euteleostomi</taxon>
        <taxon>Actinopterygii</taxon>
        <taxon>Neopterygii</taxon>
        <taxon>Teleostei</taxon>
        <taxon>Protacanthopterygii</taxon>
        <taxon>Salmoniformes</taxon>
        <taxon>Salmonidae</taxon>
        <taxon>Salmoninae</taxon>
        <taxon>Salmo</taxon>
    </lineage>
</organism>
<keyword evidence="3" id="KW-0539">Nucleus</keyword>
<keyword evidence="2" id="KW-0067">ATP-binding</keyword>
<reference evidence="5" key="2">
    <citation type="submission" date="2025-09" db="UniProtKB">
        <authorList>
            <consortium name="Ensembl"/>
        </authorList>
    </citation>
    <scope>IDENTIFICATION</scope>
</reference>
<dbReference type="GO" id="GO:0000796">
    <property type="term" value="C:condensin complex"/>
    <property type="evidence" value="ECO:0007669"/>
    <property type="project" value="TreeGrafter"/>
</dbReference>
<evidence type="ECO:0000256" key="3">
    <source>
        <dbReference type="ARBA" id="ARBA00023242"/>
    </source>
</evidence>
<dbReference type="Ensembl" id="ENSSTUT00000048146.1">
    <property type="protein sequence ID" value="ENSSTUP00000046144.1"/>
    <property type="gene ID" value="ENSSTUG00000019420.1"/>
</dbReference>
<feature type="compositionally biased region" description="Low complexity" evidence="4">
    <location>
        <begin position="1"/>
        <end position="13"/>
    </location>
</feature>
<evidence type="ECO:0000256" key="1">
    <source>
        <dbReference type="ARBA" id="ARBA00022741"/>
    </source>
</evidence>
<feature type="region of interest" description="Disordered" evidence="4">
    <location>
        <begin position="1"/>
        <end position="82"/>
    </location>
</feature>
<dbReference type="GO" id="GO:0005524">
    <property type="term" value="F:ATP binding"/>
    <property type="evidence" value="ECO:0007669"/>
    <property type="project" value="UniProtKB-KW"/>
</dbReference>
<evidence type="ECO:0000256" key="4">
    <source>
        <dbReference type="SAM" id="MobiDB-lite"/>
    </source>
</evidence>
<dbReference type="AlphaFoldDB" id="A0A673ZFV8"/>